<dbReference type="PANTHER" id="PTHR15893">
    <property type="entry name" value="RIBOSOMAL PROTEIN L27"/>
    <property type="match status" value="1"/>
</dbReference>
<keyword evidence="2" id="KW-0689">Ribosomal protein</keyword>
<evidence type="ECO:0000313" key="5">
    <source>
        <dbReference type="Proteomes" id="UP000232323"/>
    </source>
</evidence>
<proteinExistence type="inferred from homology"/>
<dbReference type="PROSITE" id="PS00831">
    <property type="entry name" value="RIBOSOMAL_L27"/>
    <property type="match status" value="1"/>
</dbReference>
<evidence type="ECO:0000256" key="3">
    <source>
        <dbReference type="ARBA" id="ARBA00023274"/>
    </source>
</evidence>
<protein>
    <recommendedName>
        <fullName evidence="6">Ribosomal protein L27</fullName>
    </recommendedName>
</protein>
<dbReference type="Proteomes" id="UP000232323">
    <property type="component" value="Unassembled WGS sequence"/>
</dbReference>
<name>A0A250XD66_9CHLO</name>
<dbReference type="GO" id="GO:0003735">
    <property type="term" value="F:structural constituent of ribosome"/>
    <property type="evidence" value="ECO:0007669"/>
    <property type="project" value="InterPro"/>
</dbReference>
<evidence type="ECO:0000313" key="4">
    <source>
        <dbReference type="EMBL" id="GAX81024.1"/>
    </source>
</evidence>
<dbReference type="PRINTS" id="PR00063">
    <property type="entry name" value="RIBOSOMALL27"/>
</dbReference>
<dbReference type="GO" id="GO:0005762">
    <property type="term" value="C:mitochondrial large ribosomal subunit"/>
    <property type="evidence" value="ECO:0007669"/>
    <property type="project" value="TreeGrafter"/>
</dbReference>
<comment type="similarity">
    <text evidence="1">Belongs to the bacterial ribosomal protein bL27 family.</text>
</comment>
<dbReference type="STRING" id="1157962.A0A250XD66"/>
<dbReference type="InterPro" id="IPR001684">
    <property type="entry name" value="Ribosomal_bL27"/>
</dbReference>
<reference evidence="4 5" key="1">
    <citation type="submission" date="2017-08" db="EMBL/GenBank/DDBJ databases">
        <title>Acidophilic green algal genome provides insights into adaptation to an acidic environment.</title>
        <authorList>
            <person name="Hirooka S."/>
            <person name="Hirose Y."/>
            <person name="Kanesaki Y."/>
            <person name="Higuchi S."/>
            <person name="Fujiwara T."/>
            <person name="Onuma R."/>
            <person name="Era A."/>
            <person name="Ohbayashi R."/>
            <person name="Uzuka A."/>
            <person name="Nozaki H."/>
            <person name="Yoshikawa H."/>
            <person name="Miyagishima S.Y."/>
        </authorList>
    </citation>
    <scope>NUCLEOTIDE SEQUENCE [LARGE SCALE GENOMIC DNA]</scope>
    <source>
        <strain evidence="4 5">NIES-2499</strain>
    </source>
</reference>
<keyword evidence="3" id="KW-0687">Ribonucleoprotein</keyword>
<dbReference type="FunFam" id="2.40.50.100:FF:000020">
    <property type="entry name" value="50S ribosomal protein L27"/>
    <property type="match status" value="1"/>
</dbReference>
<dbReference type="SUPFAM" id="SSF110324">
    <property type="entry name" value="Ribosomal L27 protein-like"/>
    <property type="match status" value="1"/>
</dbReference>
<sequence length="204" mass="22285">MCALKADAALSQSLVLNVNHNHGRSCSCPQCLPSTSSTLVATRSATKKAGGSASQKKASKPKNLGVKMFGGELIFPGQIIVRQRGTKFHPGQGVGLGRDHTIYAKSVGFVSFNEETVTFKNGKVKDRMFISIKPIPVVEDRALQGTSSAHEVPCIANKEDDYKEMQQVMIARRAIIKRSMHSNKAFEPALFFPLKTRENRVSLP</sequence>
<dbReference type="NCBIfam" id="TIGR00062">
    <property type="entry name" value="L27"/>
    <property type="match status" value="1"/>
</dbReference>
<organism evidence="4 5">
    <name type="scientific">Chlamydomonas eustigma</name>
    <dbReference type="NCBI Taxonomy" id="1157962"/>
    <lineage>
        <taxon>Eukaryota</taxon>
        <taxon>Viridiplantae</taxon>
        <taxon>Chlorophyta</taxon>
        <taxon>core chlorophytes</taxon>
        <taxon>Chlorophyceae</taxon>
        <taxon>CS clade</taxon>
        <taxon>Chlamydomonadales</taxon>
        <taxon>Chlamydomonadaceae</taxon>
        <taxon>Chlamydomonas</taxon>
    </lineage>
</organism>
<keyword evidence="5" id="KW-1185">Reference proteome</keyword>
<dbReference type="Pfam" id="PF01016">
    <property type="entry name" value="Ribosomal_L27"/>
    <property type="match status" value="1"/>
</dbReference>
<dbReference type="OrthoDB" id="1867012at2759"/>
<dbReference type="AlphaFoldDB" id="A0A250XD66"/>
<dbReference type="InterPro" id="IPR018261">
    <property type="entry name" value="Ribosomal_bL27_CS"/>
</dbReference>
<evidence type="ECO:0000256" key="2">
    <source>
        <dbReference type="ARBA" id="ARBA00022980"/>
    </source>
</evidence>
<dbReference type="GO" id="GO:0006412">
    <property type="term" value="P:translation"/>
    <property type="evidence" value="ECO:0007669"/>
    <property type="project" value="InterPro"/>
</dbReference>
<evidence type="ECO:0008006" key="6">
    <source>
        <dbReference type="Google" id="ProtNLM"/>
    </source>
</evidence>
<dbReference type="EMBL" id="BEGY01000059">
    <property type="protein sequence ID" value="GAX81024.1"/>
    <property type="molecule type" value="Genomic_DNA"/>
</dbReference>
<dbReference type="PANTHER" id="PTHR15893:SF0">
    <property type="entry name" value="LARGE RIBOSOMAL SUBUNIT PROTEIN BL27M"/>
    <property type="match status" value="1"/>
</dbReference>
<gene>
    <name evidence="4" type="ORF">CEUSTIGMA_g8459.t1</name>
</gene>
<comment type="caution">
    <text evidence="4">The sequence shown here is derived from an EMBL/GenBank/DDBJ whole genome shotgun (WGS) entry which is preliminary data.</text>
</comment>
<accession>A0A250XD66</accession>
<dbReference type="Gene3D" id="2.40.50.100">
    <property type="match status" value="1"/>
</dbReference>
<evidence type="ECO:0000256" key="1">
    <source>
        <dbReference type="ARBA" id="ARBA00010797"/>
    </source>
</evidence>